<name>A0ABS3KVJ1_9PROT</name>
<feature type="chain" id="PRO_5047211740" description="Lipoprotein" evidence="1">
    <location>
        <begin position="20"/>
        <end position="175"/>
    </location>
</feature>
<comment type="caution">
    <text evidence="2">The sequence shown here is derived from an EMBL/GenBank/DDBJ whole genome shotgun (WGS) entry which is preliminary data.</text>
</comment>
<evidence type="ECO:0000313" key="3">
    <source>
        <dbReference type="Proteomes" id="UP001518989"/>
    </source>
</evidence>
<accession>A0ABS3KVJ1</accession>
<reference evidence="2 3" key="1">
    <citation type="submission" date="2020-09" db="EMBL/GenBank/DDBJ databases">
        <title>Roseomonas.</title>
        <authorList>
            <person name="Zhu W."/>
        </authorList>
    </citation>
    <scope>NUCLEOTIDE SEQUENCE [LARGE SCALE GENOMIC DNA]</scope>
    <source>
        <strain evidence="2 3">573</strain>
    </source>
</reference>
<proteinExistence type="predicted"/>
<keyword evidence="1" id="KW-0732">Signal</keyword>
<gene>
    <name evidence="2" type="ORF">IAI61_18105</name>
</gene>
<protein>
    <recommendedName>
        <fullName evidence="4">Lipoprotein</fullName>
    </recommendedName>
</protein>
<dbReference type="Proteomes" id="UP001518989">
    <property type="component" value="Unassembled WGS sequence"/>
</dbReference>
<dbReference type="EMBL" id="JACTNG010000011">
    <property type="protein sequence ID" value="MBO1080960.1"/>
    <property type="molecule type" value="Genomic_DNA"/>
</dbReference>
<evidence type="ECO:0000256" key="1">
    <source>
        <dbReference type="SAM" id="SignalP"/>
    </source>
</evidence>
<dbReference type="RefSeq" id="WP_207419132.1">
    <property type="nucleotide sequence ID" value="NZ_CP061177.1"/>
</dbReference>
<feature type="signal peptide" evidence="1">
    <location>
        <begin position="1"/>
        <end position="19"/>
    </location>
</feature>
<evidence type="ECO:0000313" key="2">
    <source>
        <dbReference type="EMBL" id="MBO1080960.1"/>
    </source>
</evidence>
<evidence type="ECO:0008006" key="4">
    <source>
        <dbReference type="Google" id="ProtNLM"/>
    </source>
</evidence>
<sequence>MIRAVPPLLVLLGLAACQVAPSPAPRPVARAPARVAPPPAPVDGAWSFSILADRCTARVAHRDMALAVTAGPAQRASFTLTAPNRGLPARRALRIGFQGDGSRWQVPGRTDARRTATASLPLDGTGTARIQDLLGGGTLTASGSGVSAPALTVPDAGVAGRDWYGCVAKLNGDGG</sequence>
<organism evidence="2 3">
    <name type="scientific">Roseomonas haemaphysalidis</name>
    <dbReference type="NCBI Taxonomy" id="2768162"/>
    <lineage>
        <taxon>Bacteria</taxon>
        <taxon>Pseudomonadati</taxon>
        <taxon>Pseudomonadota</taxon>
        <taxon>Alphaproteobacteria</taxon>
        <taxon>Acetobacterales</taxon>
        <taxon>Roseomonadaceae</taxon>
        <taxon>Roseomonas</taxon>
    </lineage>
</organism>
<keyword evidence="3" id="KW-1185">Reference proteome</keyword>
<dbReference type="PROSITE" id="PS51257">
    <property type="entry name" value="PROKAR_LIPOPROTEIN"/>
    <property type="match status" value="1"/>
</dbReference>